<comment type="similarity">
    <text evidence="7">Belongs to the binding-protein-dependent transport system permease family.</text>
</comment>
<dbReference type="EMBL" id="JTDN01000001">
    <property type="protein sequence ID" value="KHL25886.1"/>
    <property type="molecule type" value="Genomic_DNA"/>
</dbReference>
<evidence type="ECO:0000313" key="10">
    <source>
        <dbReference type="Proteomes" id="UP000030988"/>
    </source>
</evidence>
<evidence type="ECO:0000256" key="5">
    <source>
        <dbReference type="ARBA" id="ARBA00022989"/>
    </source>
</evidence>
<dbReference type="AlphaFoldDB" id="A0A0B2C1M7"/>
<evidence type="ECO:0000256" key="2">
    <source>
        <dbReference type="ARBA" id="ARBA00022448"/>
    </source>
</evidence>
<keyword evidence="6 7" id="KW-0472">Membrane</keyword>
<comment type="subcellular location">
    <subcellularLocation>
        <location evidence="1 7">Cell membrane</location>
        <topology evidence="1 7">Multi-pass membrane protein</topology>
    </subcellularLocation>
</comment>
<proteinExistence type="inferred from homology"/>
<evidence type="ECO:0000256" key="6">
    <source>
        <dbReference type="ARBA" id="ARBA00023136"/>
    </source>
</evidence>
<comment type="caution">
    <text evidence="9">The sequence shown here is derived from an EMBL/GenBank/DDBJ whole genome shotgun (WGS) entry which is preliminary data.</text>
</comment>
<keyword evidence="4 7" id="KW-0812">Transmembrane</keyword>
<evidence type="ECO:0000256" key="7">
    <source>
        <dbReference type="RuleBase" id="RU363032"/>
    </source>
</evidence>
<dbReference type="Pfam" id="PF00528">
    <property type="entry name" value="BPD_transp_1"/>
    <property type="match status" value="1"/>
</dbReference>
<dbReference type="SUPFAM" id="SSF161098">
    <property type="entry name" value="MetI-like"/>
    <property type="match status" value="1"/>
</dbReference>
<dbReference type="GO" id="GO:0055085">
    <property type="term" value="P:transmembrane transport"/>
    <property type="evidence" value="ECO:0007669"/>
    <property type="project" value="InterPro"/>
</dbReference>
<accession>A0A0B2C1M7</accession>
<dbReference type="PANTHER" id="PTHR43744">
    <property type="entry name" value="ABC TRANSPORTER PERMEASE PROTEIN MG189-RELATED-RELATED"/>
    <property type="match status" value="1"/>
</dbReference>
<feature type="transmembrane region" description="Helical" evidence="7">
    <location>
        <begin position="120"/>
        <end position="142"/>
    </location>
</feature>
<gene>
    <name evidence="9" type="ORF">PK98_04680</name>
</gene>
<evidence type="ECO:0000259" key="8">
    <source>
        <dbReference type="PROSITE" id="PS50928"/>
    </source>
</evidence>
<evidence type="ECO:0000256" key="1">
    <source>
        <dbReference type="ARBA" id="ARBA00004651"/>
    </source>
</evidence>
<dbReference type="PANTHER" id="PTHR43744:SF12">
    <property type="entry name" value="ABC TRANSPORTER PERMEASE PROTEIN MG189-RELATED"/>
    <property type="match status" value="1"/>
</dbReference>
<feature type="transmembrane region" description="Helical" evidence="7">
    <location>
        <begin position="148"/>
        <end position="172"/>
    </location>
</feature>
<keyword evidence="2 7" id="KW-0813">Transport</keyword>
<evidence type="ECO:0000256" key="3">
    <source>
        <dbReference type="ARBA" id="ARBA00022475"/>
    </source>
</evidence>
<keyword evidence="5 7" id="KW-1133">Transmembrane helix</keyword>
<feature type="domain" description="ABC transmembrane type-1" evidence="8">
    <location>
        <begin position="83"/>
        <end position="272"/>
    </location>
</feature>
<sequence length="287" mass="31531">MALTNPRRTLRAILANMLVLVLTAVTLLPLAWMVTVSFMPRGEANSFPPPFLPSRWSWENYHELLVRRFVDGAWFDYRFVPALWNSIGVATIATALGLLLAVPAGYALAKLRFTGRDRVLRFLVISLIVPGQVAMLPLFLMFKELGLVNSYLGVILPSLAGIFAILFVRQAALGIPDEMIDAARLDGASEIRIFRSIALPLLAPIVVTLAVFLFLASWNDFLWPLIILADQHRYTLPVAVAAIGREHAADGELMMAAAVVTTLPVLALFLSLQRYYMSGLLGGSVKG</sequence>
<dbReference type="InterPro" id="IPR000515">
    <property type="entry name" value="MetI-like"/>
</dbReference>
<evidence type="ECO:0000256" key="4">
    <source>
        <dbReference type="ARBA" id="ARBA00022692"/>
    </source>
</evidence>
<dbReference type="CDD" id="cd06261">
    <property type="entry name" value="TM_PBP2"/>
    <property type="match status" value="1"/>
</dbReference>
<dbReference type="RefSeq" id="WP_039094650.1">
    <property type="nucleotide sequence ID" value="NZ_JTDN01000001.1"/>
</dbReference>
<dbReference type="Gene3D" id="1.10.3720.10">
    <property type="entry name" value="MetI-like"/>
    <property type="match status" value="1"/>
</dbReference>
<protein>
    <submittedName>
        <fullName evidence="9">Sugar ABC transporter permease</fullName>
    </submittedName>
</protein>
<feature type="transmembrane region" description="Helical" evidence="7">
    <location>
        <begin position="12"/>
        <end position="32"/>
    </location>
</feature>
<evidence type="ECO:0000313" key="9">
    <source>
        <dbReference type="EMBL" id="KHL25886.1"/>
    </source>
</evidence>
<dbReference type="PROSITE" id="PS50928">
    <property type="entry name" value="ABC_TM1"/>
    <property type="match status" value="1"/>
</dbReference>
<feature type="transmembrane region" description="Helical" evidence="7">
    <location>
        <begin position="253"/>
        <end position="272"/>
    </location>
</feature>
<organism evidence="9 10">
    <name type="scientific">Croceibacterium mercuriale</name>
    <dbReference type="NCBI Taxonomy" id="1572751"/>
    <lineage>
        <taxon>Bacteria</taxon>
        <taxon>Pseudomonadati</taxon>
        <taxon>Pseudomonadota</taxon>
        <taxon>Alphaproteobacteria</taxon>
        <taxon>Sphingomonadales</taxon>
        <taxon>Erythrobacteraceae</taxon>
        <taxon>Croceibacterium</taxon>
    </lineage>
</organism>
<dbReference type="Proteomes" id="UP000030988">
    <property type="component" value="Unassembled WGS sequence"/>
</dbReference>
<feature type="transmembrane region" description="Helical" evidence="7">
    <location>
        <begin position="83"/>
        <end position="108"/>
    </location>
</feature>
<name>A0A0B2C1M7_9SPHN</name>
<reference evidence="9 10" key="1">
    <citation type="submission" date="2014-11" db="EMBL/GenBank/DDBJ databases">
        <title>Draft genome sequence of Kirrobacter mercurialis.</title>
        <authorList>
            <person name="Coil D.A."/>
            <person name="Eisen J.A."/>
        </authorList>
    </citation>
    <scope>NUCLEOTIDE SEQUENCE [LARGE SCALE GENOMIC DNA]</scope>
    <source>
        <strain evidence="9 10">Coronado</strain>
    </source>
</reference>
<feature type="transmembrane region" description="Helical" evidence="7">
    <location>
        <begin position="193"/>
        <end position="215"/>
    </location>
</feature>
<dbReference type="STRING" id="1572751.PK98_04680"/>
<dbReference type="GO" id="GO:0005886">
    <property type="term" value="C:plasma membrane"/>
    <property type="evidence" value="ECO:0007669"/>
    <property type="project" value="UniProtKB-SubCell"/>
</dbReference>
<keyword evidence="3" id="KW-1003">Cell membrane</keyword>
<dbReference type="InterPro" id="IPR035906">
    <property type="entry name" value="MetI-like_sf"/>
</dbReference>
<keyword evidence="10" id="KW-1185">Reference proteome</keyword>